<comment type="catalytic activity">
    <reaction evidence="9">
        <text>L-seryl-[protein] + ATP = O-phospho-L-seryl-[protein] + ADP + H(+)</text>
        <dbReference type="Rhea" id="RHEA:17989"/>
        <dbReference type="Rhea" id="RHEA-COMP:9863"/>
        <dbReference type="Rhea" id="RHEA-COMP:11604"/>
        <dbReference type="ChEBI" id="CHEBI:15378"/>
        <dbReference type="ChEBI" id="CHEBI:29999"/>
        <dbReference type="ChEBI" id="CHEBI:30616"/>
        <dbReference type="ChEBI" id="CHEBI:83421"/>
        <dbReference type="ChEBI" id="CHEBI:456216"/>
        <dbReference type="EC" id="2.7.11.1"/>
    </reaction>
</comment>
<dbReference type="PANTHER" id="PTHR44167:SF24">
    <property type="entry name" value="SERINE_THREONINE-PROTEIN KINASE CHK2"/>
    <property type="match status" value="1"/>
</dbReference>
<dbReference type="GO" id="GO:0004674">
    <property type="term" value="F:protein serine/threonine kinase activity"/>
    <property type="evidence" value="ECO:0007669"/>
    <property type="project" value="UniProtKB-EC"/>
</dbReference>
<evidence type="ECO:0000256" key="1">
    <source>
        <dbReference type="ARBA" id="ARBA00003747"/>
    </source>
</evidence>
<evidence type="ECO:0000313" key="12">
    <source>
        <dbReference type="Proteomes" id="UP000800094"/>
    </source>
</evidence>
<evidence type="ECO:0000256" key="6">
    <source>
        <dbReference type="ARBA" id="ARBA00030980"/>
    </source>
</evidence>
<evidence type="ECO:0000256" key="5">
    <source>
        <dbReference type="ARBA" id="ARBA00019973"/>
    </source>
</evidence>
<dbReference type="Pfam" id="PF00069">
    <property type="entry name" value="Pkinase"/>
    <property type="match status" value="1"/>
</dbReference>
<dbReference type="GO" id="GO:0044773">
    <property type="term" value="P:mitotic DNA damage checkpoint signaling"/>
    <property type="evidence" value="ECO:0007669"/>
    <property type="project" value="TreeGrafter"/>
</dbReference>
<accession>A0A6A6I519</accession>
<dbReference type="InterPro" id="IPR008266">
    <property type="entry name" value="Tyr_kinase_AS"/>
</dbReference>
<dbReference type="PROSITE" id="PS00109">
    <property type="entry name" value="PROTEIN_KINASE_TYR"/>
    <property type="match status" value="1"/>
</dbReference>
<evidence type="ECO:0000259" key="10">
    <source>
        <dbReference type="PROSITE" id="PS50011"/>
    </source>
</evidence>
<dbReference type="AlphaFoldDB" id="A0A6A6I519"/>
<evidence type="ECO:0000256" key="2">
    <source>
        <dbReference type="ARBA" id="ARBA00011534"/>
    </source>
</evidence>
<dbReference type="RefSeq" id="XP_033680142.1">
    <property type="nucleotide sequence ID" value="XM_033826054.1"/>
</dbReference>
<dbReference type="OrthoDB" id="1668230at2759"/>
<keyword evidence="11" id="KW-0418">Kinase</keyword>
<evidence type="ECO:0000256" key="8">
    <source>
        <dbReference type="ARBA" id="ARBA00047899"/>
    </source>
</evidence>
<comment type="subunit">
    <text evidence="2">Component of the EKC/KEOPS complex composed of at least BUD32, CGI121, GON7, KAE1 and PCC1; the whole complex dimerizes.</text>
</comment>
<dbReference type="GO" id="GO:0005524">
    <property type="term" value="F:ATP binding"/>
    <property type="evidence" value="ECO:0007669"/>
    <property type="project" value="InterPro"/>
</dbReference>
<dbReference type="Gene3D" id="1.10.510.10">
    <property type="entry name" value="Transferase(Phosphotransferase) domain 1"/>
    <property type="match status" value="1"/>
</dbReference>
<dbReference type="GO" id="GO:0005634">
    <property type="term" value="C:nucleus"/>
    <property type="evidence" value="ECO:0007669"/>
    <property type="project" value="TreeGrafter"/>
</dbReference>
<reference evidence="11" key="1">
    <citation type="journal article" date="2020" name="Stud. Mycol.">
        <title>101 Dothideomycetes genomes: a test case for predicting lifestyles and emergence of pathogens.</title>
        <authorList>
            <person name="Haridas S."/>
            <person name="Albert R."/>
            <person name="Binder M."/>
            <person name="Bloem J."/>
            <person name="Labutti K."/>
            <person name="Salamov A."/>
            <person name="Andreopoulos B."/>
            <person name="Baker S."/>
            <person name="Barry K."/>
            <person name="Bills G."/>
            <person name="Bluhm B."/>
            <person name="Cannon C."/>
            <person name="Castanera R."/>
            <person name="Culley D."/>
            <person name="Daum C."/>
            <person name="Ezra D."/>
            <person name="Gonzalez J."/>
            <person name="Henrissat B."/>
            <person name="Kuo A."/>
            <person name="Liang C."/>
            <person name="Lipzen A."/>
            <person name="Lutzoni F."/>
            <person name="Magnuson J."/>
            <person name="Mondo S."/>
            <person name="Nolan M."/>
            <person name="Ohm R."/>
            <person name="Pangilinan J."/>
            <person name="Park H.-J."/>
            <person name="Ramirez L."/>
            <person name="Alfaro M."/>
            <person name="Sun H."/>
            <person name="Tritt A."/>
            <person name="Yoshinaga Y."/>
            <person name="Zwiers L.-H."/>
            <person name="Turgeon B."/>
            <person name="Goodwin S."/>
            <person name="Spatafora J."/>
            <person name="Crous P."/>
            <person name="Grigoriev I."/>
        </authorList>
    </citation>
    <scope>NUCLEOTIDE SEQUENCE</scope>
    <source>
        <strain evidence="11">CBS 122368</strain>
    </source>
</reference>
<dbReference type="Proteomes" id="UP000800094">
    <property type="component" value="Unassembled WGS sequence"/>
</dbReference>
<proteinExistence type="predicted"/>
<gene>
    <name evidence="11" type="ORF">BU26DRAFT_490272</name>
</gene>
<dbReference type="EC" id="2.7.11.1" evidence="3"/>
<dbReference type="PANTHER" id="PTHR44167">
    <property type="entry name" value="OVARIAN-SPECIFIC SERINE/THREONINE-PROTEIN KINASE LOK-RELATED"/>
    <property type="match status" value="1"/>
</dbReference>
<comment type="catalytic activity">
    <reaction evidence="8">
        <text>L-threonyl-[protein] + ATP = O-phospho-L-threonyl-[protein] + ADP + H(+)</text>
        <dbReference type="Rhea" id="RHEA:46608"/>
        <dbReference type="Rhea" id="RHEA-COMP:11060"/>
        <dbReference type="Rhea" id="RHEA-COMP:11605"/>
        <dbReference type="ChEBI" id="CHEBI:15378"/>
        <dbReference type="ChEBI" id="CHEBI:30013"/>
        <dbReference type="ChEBI" id="CHEBI:30616"/>
        <dbReference type="ChEBI" id="CHEBI:61977"/>
        <dbReference type="ChEBI" id="CHEBI:456216"/>
        <dbReference type="EC" id="2.7.11.1"/>
    </reaction>
</comment>
<dbReference type="InterPro" id="IPR011009">
    <property type="entry name" value="Kinase-like_dom_sf"/>
</dbReference>
<sequence>MVVLESLQSSTSRFSRVQPGVILKYPVEVWKESRAFQRLTDEIANSFSVERQIFNKLGVHPRIVRYLGWQDTARGLLLAEASHGSLQQYLDEHYDTIPHFVRKKWCRQVVESIVYIHHQGVIHSDLRPDNFLVHATTPECLDLWLCDFGGSTCEELGLDGKHLPDPGFFDPNSKWVSTPATDIFSVGSILYTILTGHWPHRGPGPFKTAEEMESYDRLVDGLFGEGKFPDVKGLFGERVIWGCWTKEYTNADDVLQALDSETAQTSKCGS</sequence>
<comment type="function">
    <text evidence="1">Component of the EKC/KEOPS complex that is required for the formation of a threonylcarbamoyl group on adenosine at position 37 (t(6)A37) in tRNAs that read codons beginning with adenine. The complex is probably involved in the transfer of the threonylcarbamoyl moiety of threonylcarbamoyl-AMP (TC-AMP) to the N6 group of A37. BUD32 has ATPase activity in the context of the EKC/KEOPS complex and likely plays a supporting role to the catalytic subunit KAE1. The EKC/KEOPS complex also promotes both telomere uncapping and telomere elongation. The complex is required for efficient recruitment of transcriptional coactivators.</text>
</comment>
<dbReference type="PROSITE" id="PS50011">
    <property type="entry name" value="PROTEIN_KINASE_DOM"/>
    <property type="match status" value="1"/>
</dbReference>
<evidence type="ECO:0000256" key="4">
    <source>
        <dbReference type="ARBA" id="ARBA00013948"/>
    </source>
</evidence>
<dbReference type="SUPFAM" id="SSF56112">
    <property type="entry name" value="Protein kinase-like (PK-like)"/>
    <property type="match status" value="1"/>
</dbReference>
<keyword evidence="11" id="KW-0808">Transferase</keyword>
<dbReference type="EMBL" id="ML987201">
    <property type="protein sequence ID" value="KAF2245138.1"/>
    <property type="molecule type" value="Genomic_DNA"/>
</dbReference>
<feature type="domain" description="Protein kinase" evidence="10">
    <location>
        <begin position="1"/>
        <end position="270"/>
    </location>
</feature>
<protein>
    <recommendedName>
        <fullName evidence="5">EKC/KEOPS complex subunit BUD32</fullName>
        <ecNumber evidence="3">2.7.11.1</ecNumber>
    </recommendedName>
    <alternativeName>
        <fullName evidence="6 7">Atypical Serine/threonine protein kinase BUD32</fullName>
    </alternativeName>
    <alternativeName>
        <fullName evidence="4">EKC/KEOPS complex subunit bud32</fullName>
    </alternativeName>
</protein>
<dbReference type="GeneID" id="54579384"/>
<dbReference type="InterPro" id="IPR000719">
    <property type="entry name" value="Prot_kinase_dom"/>
</dbReference>
<evidence type="ECO:0000256" key="7">
    <source>
        <dbReference type="ARBA" id="ARBA00033194"/>
    </source>
</evidence>
<evidence type="ECO:0000313" key="11">
    <source>
        <dbReference type="EMBL" id="KAF2245138.1"/>
    </source>
</evidence>
<evidence type="ECO:0000256" key="3">
    <source>
        <dbReference type="ARBA" id="ARBA00012513"/>
    </source>
</evidence>
<evidence type="ECO:0000256" key="9">
    <source>
        <dbReference type="ARBA" id="ARBA00048679"/>
    </source>
</evidence>
<dbReference type="CDD" id="cd00180">
    <property type="entry name" value="PKc"/>
    <property type="match status" value="1"/>
</dbReference>
<keyword evidence="12" id="KW-1185">Reference proteome</keyword>
<organism evidence="11 12">
    <name type="scientific">Trematosphaeria pertusa</name>
    <dbReference type="NCBI Taxonomy" id="390896"/>
    <lineage>
        <taxon>Eukaryota</taxon>
        <taxon>Fungi</taxon>
        <taxon>Dikarya</taxon>
        <taxon>Ascomycota</taxon>
        <taxon>Pezizomycotina</taxon>
        <taxon>Dothideomycetes</taxon>
        <taxon>Pleosporomycetidae</taxon>
        <taxon>Pleosporales</taxon>
        <taxon>Massarineae</taxon>
        <taxon>Trematosphaeriaceae</taxon>
        <taxon>Trematosphaeria</taxon>
    </lineage>
</organism>
<name>A0A6A6I519_9PLEO</name>